<dbReference type="Proteomes" id="UP000649753">
    <property type="component" value="Unassembled WGS sequence"/>
</dbReference>
<keyword evidence="12 20" id="KW-0456">Lyase</keyword>
<comment type="catalytic activity">
    <reaction evidence="16">
        <text>oxaloacetate + H(+) = pyruvate + CO2</text>
        <dbReference type="Rhea" id="RHEA:15641"/>
        <dbReference type="ChEBI" id="CHEBI:15361"/>
        <dbReference type="ChEBI" id="CHEBI:15378"/>
        <dbReference type="ChEBI" id="CHEBI:16452"/>
        <dbReference type="ChEBI" id="CHEBI:16526"/>
        <dbReference type="EC" id="4.1.1.112"/>
    </reaction>
</comment>
<dbReference type="InterPro" id="IPR014165">
    <property type="entry name" value="LigK_PcmE"/>
</dbReference>
<feature type="binding site" evidence="18">
    <location>
        <begin position="96"/>
        <end position="99"/>
    </location>
    <ligand>
        <name>substrate</name>
    </ligand>
</feature>
<proteinExistence type="inferred from homology"/>
<comment type="cofactor">
    <cofactor evidence="3">
        <name>a divalent metal cation</name>
        <dbReference type="ChEBI" id="CHEBI:60240"/>
    </cofactor>
</comment>
<dbReference type="InterPro" id="IPR036704">
    <property type="entry name" value="RraA/RraA-like_sf"/>
</dbReference>
<evidence type="ECO:0000256" key="10">
    <source>
        <dbReference type="ARBA" id="ARBA00022723"/>
    </source>
</evidence>
<evidence type="ECO:0000256" key="6">
    <source>
        <dbReference type="ARBA" id="ARBA00011643"/>
    </source>
</evidence>
<dbReference type="GO" id="GO:0008948">
    <property type="term" value="F:oxaloacetate decarboxylase activity"/>
    <property type="evidence" value="ECO:0007669"/>
    <property type="project" value="UniProtKB-EC"/>
</dbReference>
<evidence type="ECO:0000256" key="5">
    <source>
        <dbReference type="ARBA" id="ARBA00011233"/>
    </source>
</evidence>
<dbReference type="GO" id="GO:0019336">
    <property type="term" value="P:phenol-containing compound catabolic process"/>
    <property type="evidence" value="ECO:0007669"/>
    <property type="project" value="UniProtKB-ARBA"/>
</dbReference>
<evidence type="ECO:0000256" key="1">
    <source>
        <dbReference type="ARBA" id="ARBA00001342"/>
    </source>
</evidence>
<evidence type="ECO:0000256" key="14">
    <source>
        <dbReference type="ARBA" id="ARBA00030169"/>
    </source>
</evidence>
<dbReference type="NCBIfam" id="NF006731">
    <property type="entry name" value="PRK09262.1"/>
    <property type="match status" value="1"/>
</dbReference>
<evidence type="ECO:0000256" key="11">
    <source>
        <dbReference type="ARBA" id="ARBA00022842"/>
    </source>
</evidence>
<dbReference type="AlphaFoldDB" id="A0A927M7U1"/>
<dbReference type="GO" id="GO:0047443">
    <property type="term" value="F:4-hydroxy-4-methyl-2-oxoglutarate aldolase activity"/>
    <property type="evidence" value="ECO:0007669"/>
    <property type="project" value="UniProtKB-EC"/>
</dbReference>
<dbReference type="RefSeq" id="WP_192769175.1">
    <property type="nucleotide sequence ID" value="NZ_JADBEB010000001.1"/>
</dbReference>
<gene>
    <name evidence="20" type="ORF">H4W31_005406</name>
</gene>
<evidence type="ECO:0000256" key="4">
    <source>
        <dbReference type="ARBA" id="ARBA00008621"/>
    </source>
</evidence>
<comment type="cofactor">
    <cofactor evidence="2 18">
        <name>Mg(2+)</name>
        <dbReference type="ChEBI" id="CHEBI:18420"/>
    </cofactor>
</comment>
<comment type="similarity">
    <text evidence="4">Belongs to the class II aldolase/RraA-like family.</text>
</comment>
<accession>A0A927M7U1</accession>
<evidence type="ECO:0000256" key="12">
    <source>
        <dbReference type="ARBA" id="ARBA00023239"/>
    </source>
</evidence>
<dbReference type="Gene3D" id="3.50.30.40">
    <property type="entry name" value="Ribonuclease E inhibitor RraA/RraA-like"/>
    <property type="match status" value="1"/>
</dbReference>
<evidence type="ECO:0000256" key="18">
    <source>
        <dbReference type="PIRSR" id="PIRSR605493-1"/>
    </source>
</evidence>
<dbReference type="Pfam" id="PF03737">
    <property type="entry name" value="RraA-like"/>
    <property type="match status" value="1"/>
</dbReference>
<feature type="binding site" evidence="18">
    <location>
        <position position="119"/>
    </location>
    <ligand>
        <name>Mg(2+)</name>
        <dbReference type="ChEBI" id="CHEBI:18420"/>
    </ligand>
</feature>
<dbReference type="EC" id="4.1.3.17" evidence="7"/>
<feature type="binding site" evidence="18">
    <location>
        <position position="118"/>
    </location>
    <ligand>
        <name>substrate</name>
    </ligand>
</feature>
<keyword evidence="21" id="KW-1185">Reference proteome</keyword>
<evidence type="ECO:0000256" key="16">
    <source>
        <dbReference type="ARBA" id="ARBA00047973"/>
    </source>
</evidence>
<dbReference type="NCBIfam" id="TIGR02798">
    <property type="entry name" value="ligK_PcmE"/>
    <property type="match status" value="1"/>
</dbReference>
<evidence type="ECO:0000256" key="9">
    <source>
        <dbReference type="ARBA" id="ARBA00016549"/>
    </source>
</evidence>
<dbReference type="PANTHER" id="PTHR33254">
    <property type="entry name" value="4-HYDROXY-4-METHYL-2-OXOGLUTARATE ALDOLASE 3-RELATED"/>
    <property type="match status" value="1"/>
</dbReference>
<sequence length="268" mass="27434">MSGHVIVRTTVAPPADAVKRLGELGVSTVHEAQGRTGLLGHLLRPIYPGARIAGRAVTVSAQPGDNLMIHAAVEQTRPGDVLVVAFTSPSTDGAFGELLATSLRARGVLGLVIEAGCRDVAELTEMRFPVWSRAVSSQGTVKASPGSVNVPVVVGGGYVRPGDVIVADDDGVVVVPRERAQAVAAAGTERQDKEEEKRRQLADGVLGLDMYNLRPLLDRLGVQYVDAPDGDGTNGDGTNGDGSDHDGTDGDASGGDGSGRGSTGPAAS</sequence>
<name>A0A927M7U1_9ACTN</name>
<dbReference type="SUPFAM" id="SSF89562">
    <property type="entry name" value="RraA-like"/>
    <property type="match status" value="1"/>
</dbReference>
<feature type="region of interest" description="Disordered" evidence="19">
    <location>
        <begin position="224"/>
        <end position="268"/>
    </location>
</feature>
<evidence type="ECO:0000256" key="15">
    <source>
        <dbReference type="ARBA" id="ARBA00032305"/>
    </source>
</evidence>
<organism evidence="20 21">
    <name type="scientific">Plantactinospora soyae</name>
    <dbReference type="NCBI Taxonomy" id="1544732"/>
    <lineage>
        <taxon>Bacteria</taxon>
        <taxon>Bacillati</taxon>
        <taxon>Actinomycetota</taxon>
        <taxon>Actinomycetes</taxon>
        <taxon>Micromonosporales</taxon>
        <taxon>Micromonosporaceae</taxon>
        <taxon>Plantactinospora</taxon>
    </lineage>
</organism>
<feature type="compositionally biased region" description="Gly residues" evidence="19">
    <location>
        <begin position="252"/>
        <end position="262"/>
    </location>
</feature>
<evidence type="ECO:0000256" key="17">
    <source>
        <dbReference type="ARBA" id="ARBA00061585"/>
    </source>
</evidence>
<dbReference type="GO" id="GO:0032787">
    <property type="term" value="P:monocarboxylic acid metabolic process"/>
    <property type="evidence" value="ECO:0007669"/>
    <property type="project" value="UniProtKB-ARBA"/>
</dbReference>
<dbReference type="EMBL" id="JADBEB010000001">
    <property type="protein sequence ID" value="MBE1489768.1"/>
    <property type="molecule type" value="Genomic_DNA"/>
</dbReference>
<evidence type="ECO:0000256" key="19">
    <source>
        <dbReference type="SAM" id="MobiDB-lite"/>
    </source>
</evidence>
<evidence type="ECO:0000256" key="8">
    <source>
        <dbReference type="ARBA" id="ARBA00012947"/>
    </source>
</evidence>
<dbReference type="CDD" id="cd16841">
    <property type="entry name" value="RraA_family"/>
    <property type="match status" value="1"/>
</dbReference>
<dbReference type="FunFam" id="3.50.30.40:FF:000002">
    <property type="entry name" value="4-carboxy-4-hydroxy-2-oxoadipate aldolase/oxaloacetate decarboxylase"/>
    <property type="match status" value="1"/>
</dbReference>
<dbReference type="PANTHER" id="PTHR33254:SF16">
    <property type="entry name" value="BLR3842 PROTEIN"/>
    <property type="match status" value="1"/>
</dbReference>
<evidence type="ECO:0000313" key="20">
    <source>
        <dbReference type="EMBL" id="MBE1489768.1"/>
    </source>
</evidence>
<protein>
    <recommendedName>
        <fullName evidence="9">Putative 4-hydroxy-4-methyl-2-oxoglutarate aldolase</fullName>
        <ecNumber evidence="8">4.1.1.112</ecNumber>
        <ecNumber evidence="7">4.1.3.17</ecNumber>
    </recommendedName>
    <alternativeName>
        <fullName evidence="15">Oxaloacetate decarboxylase</fullName>
    </alternativeName>
    <alternativeName>
        <fullName evidence="14">RraA-like protein</fullName>
    </alternativeName>
</protein>
<reference evidence="20" key="1">
    <citation type="submission" date="2020-10" db="EMBL/GenBank/DDBJ databases">
        <title>Sequencing the genomes of 1000 actinobacteria strains.</title>
        <authorList>
            <person name="Klenk H.-P."/>
        </authorList>
    </citation>
    <scope>NUCLEOTIDE SEQUENCE</scope>
    <source>
        <strain evidence="20">DSM 46832</strain>
    </source>
</reference>
<comment type="catalytic activity">
    <reaction evidence="1">
        <text>4-hydroxy-4-methyl-2-oxoglutarate = 2 pyruvate</text>
        <dbReference type="Rhea" id="RHEA:22748"/>
        <dbReference type="ChEBI" id="CHEBI:15361"/>
        <dbReference type="ChEBI" id="CHEBI:58276"/>
        <dbReference type="EC" id="4.1.3.17"/>
    </reaction>
</comment>
<comment type="subunit">
    <text evidence="6">Homohexamer.</text>
</comment>
<evidence type="ECO:0000256" key="3">
    <source>
        <dbReference type="ARBA" id="ARBA00001968"/>
    </source>
</evidence>
<evidence type="ECO:0000256" key="13">
    <source>
        <dbReference type="ARBA" id="ARBA00025046"/>
    </source>
</evidence>
<comment type="function">
    <text evidence="13">Catalyzes the aldol cleavage of 4-hydroxy-4-methyl-2-oxoglutarate (HMG) into 2 molecules of pyruvate. Also contains a secondary oxaloacetate (OAA) decarboxylase activity due to the common pyruvate enolate transition state formed following C-C bond cleavage in the retro-aldol and decarboxylation reactions.</text>
</comment>
<dbReference type="EC" id="4.1.1.112" evidence="8"/>
<keyword evidence="11 18" id="KW-0460">Magnesium</keyword>
<keyword evidence="10 18" id="KW-0479">Metal-binding</keyword>
<evidence type="ECO:0000256" key="7">
    <source>
        <dbReference type="ARBA" id="ARBA00012213"/>
    </source>
</evidence>
<dbReference type="InterPro" id="IPR005493">
    <property type="entry name" value="RraA/RraA-like"/>
</dbReference>
<evidence type="ECO:0000313" key="21">
    <source>
        <dbReference type="Proteomes" id="UP000649753"/>
    </source>
</evidence>
<comment type="similarity">
    <text evidence="17">Belongs to the LigK/PcmE family.</text>
</comment>
<comment type="subunit">
    <text evidence="5">Homotrimer.</text>
</comment>
<comment type="caution">
    <text evidence="20">The sequence shown here is derived from an EMBL/GenBank/DDBJ whole genome shotgun (WGS) entry which is preliminary data.</text>
</comment>
<evidence type="ECO:0000256" key="2">
    <source>
        <dbReference type="ARBA" id="ARBA00001946"/>
    </source>
</evidence>
<dbReference type="GO" id="GO:0046872">
    <property type="term" value="F:metal ion binding"/>
    <property type="evidence" value="ECO:0007669"/>
    <property type="project" value="UniProtKB-KW"/>
</dbReference>
<dbReference type="GO" id="GO:0046395">
    <property type="term" value="P:carboxylic acid catabolic process"/>
    <property type="evidence" value="ECO:0007669"/>
    <property type="project" value="UniProtKB-ARBA"/>
</dbReference>